<dbReference type="Pfam" id="PF04993">
    <property type="entry name" value="TfoX_N"/>
    <property type="match status" value="1"/>
</dbReference>
<dbReference type="InterPro" id="IPR007076">
    <property type="entry name" value="TfoX_N"/>
</dbReference>
<dbReference type="AlphaFoldDB" id="A0A227KE42"/>
<feature type="domain" description="TfoX N-terminal" evidence="2">
    <location>
        <begin position="11"/>
        <end position="94"/>
    </location>
</feature>
<dbReference type="GeneID" id="78363691"/>
<evidence type="ECO:0000259" key="2">
    <source>
        <dbReference type="Pfam" id="PF04993"/>
    </source>
</evidence>
<dbReference type="Gene3D" id="3.30.1460.30">
    <property type="entry name" value="YgaC/TfoX-N like chaperone"/>
    <property type="match status" value="1"/>
</dbReference>
<dbReference type="EMBL" id="NHMP01000009">
    <property type="protein sequence ID" value="OXE45536.1"/>
    <property type="molecule type" value="Genomic_DNA"/>
</dbReference>
<gene>
    <name evidence="3" type="ORF">ADH67_11470</name>
</gene>
<name>A0A227KE42_9BURK</name>
<proteinExistence type="predicted"/>
<evidence type="ECO:0000313" key="4">
    <source>
        <dbReference type="Proteomes" id="UP000214610"/>
    </source>
</evidence>
<evidence type="ECO:0000313" key="3">
    <source>
        <dbReference type="EMBL" id="OXE45536.1"/>
    </source>
</evidence>
<protein>
    <recommendedName>
        <fullName evidence="2">TfoX N-terminal domain-containing protein</fullName>
    </recommendedName>
</protein>
<sequence length="158" mass="18180">MSSSLAQYYADLLRPLGEVHVGKMFSVFCIYINEKPVGFLCGEELLVKTNAQMREKWPEIPQQKLFDGAVNPMWLVEDPENQELLLTLFRRAYDNLPQPKPKKSRKKQKTNEEVLSQSGLGSPLSDESVMGKDVLTSKVRENSFLAWLHLNKREIKQK</sequence>
<comment type="caution">
    <text evidence="3">The sequence shown here is derived from an EMBL/GenBank/DDBJ whole genome shotgun (WGS) entry which is preliminary data.</text>
</comment>
<feature type="region of interest" description="Disordered" evidence="1">
    <location>
        <begin position="95"/>
        <end position="128"/>
    </location>
</feature>
<dbReference type="RefSeq" id="WP_066592103.1">
    <property type="nucleotide sequence ID" value="NZ_CAJTBZ010000020.1"/>
</dbReference>
<dbReference type="Proteomes" id="UP000214610">
    <property type="component" value="Unassembled WGS sequence"/>
</dbReference>
<reference evidence="4" key="1">
    <citation type="submission" date="2017-05" db="EMBL/GenBank/DDBJ databases">
        <title>Improved OligoMM genomes.</title>
        <authorList>
            <person name="Garzetti D."/>
        </authorList>
    </citation>
    <scope>NUCLEOTIDE SEQUENCE [LARGE SCALE GENOMIC DNA]</scope>
    <source>
        <strain evidence="4">YL45</strain>
    </source>
</reference>
<evidence type="ECO:0000256" key="1">
    <source>
        <dbReference type="SAM" id="MobiDB-lite"/>
    </source>
</evidence>
<organism evidence="3 4">
    <name type="scientific">Turicimonas muris</name>
    <dbReference type="NCBI Taxonomy" id="1796652"/>
    <lineage>
        <taxon>Bacteria</taxon>
        <taxon>Pseudomonadati</taxon>
        <taxon>Pseudomonadota</taxon>
        <taxon>Betaproteobacteria</taxon>
        <taxon>Burkholderiales</taxon>
        <taxon>Sutterellaceae</taxon>
        <taxon>Turicimonas</taxon>
    </lineage>
</organism>
<keyword evidence="4" id="KW-1185">Reference proteome</keyword>
<dbReference type="SUPFAM" id="SSF159894">
    <property type="entry name" value="YgaC/TfoX-N like"/>
    <property type="match status" value="1"/>
</dbReference>
<accession>A0A227KE42</accession>